<keyword evidence="9" id="KW-1185">Reference proteome</keyword>
<dbReference type="InterPro" id="IPR020846">
    <property type="entry name" value="MFS_dom"/>
</dbReference>
<evidence type="ECO:0000256" key="5">
    <source>
        <dbReference type="ARBA" id="ARBA00023136"/>
    </source>
</evidence>
<dbReference type="STRING" id="1442369.A0A0D2GVT7"/>
<dbReference type="InterPro" id="IPR005828">
    <property type="entry name" value="MFS_sugar_transport-like"/>
</dbReference>
<sequence length="100" mass="11192">MAWSALLRMTIVMEGYDTTLINSFYAFPVFRQSCGEQISPAWQSGLTNAAAAGEILGLIFNGFLTDRFGYHNTMVGTLIWMSLFVFLSFFAINIRMLFAG</sequence>
<feature type="transmembrane region" description="Helical" evidence="6">
    <location>
        <begin position="78"/>
        <end position="98"/>
    </location>
</feature>
<dbReference type="AlphaFoldDB" id="A0A0D2GVT7"/>
<name>A0A0D2GVT7_9EURO</name>
<dbReference type="RefSeq" id="XP_013269514.1">
    <property type="nucleotide sequence ID" value="XM_013414060.1"/>
</dbReference>
<evidence type="ECO:0000256" key="2">
    <source>
        <dbReference type="ARBA" id="ARBA00010992"/>
    </source>
</evidence>
<evidence type="ECO:0000256" key="3">
    <source>
        <dbReference type="ARBA" id="ARBA00022692"/>
    </source>
</evidence>
<gene>
    <name evidence="8" type="ORF">Z518_08319</name>
</gene>
<evidence type="ECO:0000256" key="4">
    <source>
        <dbReference type="ARBA" id="ARBA00022989"/>
    </source>
</evidence>
<dbReference type="PANTHER" id="PTHR48022:SF5">
    <property type="entry name" value="ALPHA-GLUCOSIDES PERMEASE MPH2-RELATED"/>
    <property type="match status" value="1"/>
</dbReference>
<dbReference type="OrthoDB" id="4260393at2759"/>
<dbReference type="EMBL" id="KN847480">
    <property type="protein sequence ID" value="KIX02378.1"/>
    <property type="molecule type" value="Genomic_DNA"/>
</dbReference>
<keyword evidence="4 6" id="KW-1133">Transmembrane helix</keyword>
<evidence type="ECO:0000259" key="7">
    <source>
        <dbReference type="PROSITE" id="PS50850"/>
    </source>
</evidence>
<dbReference type="SUPFAM" id="SSF103473">
    <property type="entry name" value="MFS general substrate transporter"/>
    <property type="match status" value="1"/>
</dbReference>
<dbReference type="InterPro" id="IPR050360">
    <property type="entry name" value="MFS_Sugar_Transporters"/>
</dbReference>
<dbReference type="GO" id="GO:0016020">
    <property type="term" value="C:membrane"/>
    <property type="evidence" value="ECO:0007669"/>
    <property type="project" value="UniProtKB-SubCell"/>
</dbReference>
<proteinExistence type="inferred from homology"/>
<keyword evidence="5 6" id="KW-0472">Membrane</keyword>
<protein>
    <recommendedName>
        <fullName evidence="7">Major facilitator superfamily (MFS) profile domain-containing protein</fullName>
    </recommendedName>
</protein>
<dbReference type="GO" id="GO:0005351">
    <property type="term" value="F:carbohydrate:proton symporter activity"/>
    <property type="evidence" value="ECO:0007669"/>
    <property type="project" value="TreeGrafter"/>
</dbReference>
<dbReference type="PROSITE" id="PS50850">
    <property type="entry name" value="MFS"/>
    <property type="match status" value="1"/>
</dbReference>
<dbReference type="VEuPathDB" id="FungiDB:Z518_08319"/>
<evidence type="ECO:0000313" key="8">
    <source>
        <dbReference type="EMBL" id="KIX02378.1"/>
    </source>
</evidence>
<dbReference type="Pfam" id="PF00083">
    <property type="entry name" value="Sugar_tr"/>
    <property type="match status" value="1"/>
</dbReference>
<dbReference type="PANTHER" id="PTHR48022">
    <property type="entry name" value="PLASTIDIC GLUCOSE TRANSPORTER 4"/>
    <property type="match status" value="1"/>
</dbReference>
<comment type="similarity">
    <text evidence="2">Belongs to the major facilitator superfamily. Sugar transporter (TC 2.A.1.1) family.</text>
</comment>
<evidence type="ECO:0000256" key="6">
    <source>
        <dbReference type="SAM" id="Phobius"/>
    </source>
</evidence>
<keyword evidence="3 6" id="KW-0812">Transmembrane</keyword>
<comment type="subcellular location">
    <subcellularLocation>
        <location evidence="1">Membrane</location>
        <topology evidence="1">Multi-pass membrane protein</topology>
    </subcellularLocation>
</comment>
<dbReference type="Proteomes" id="UP000053617">
    <property type="component" value="Unassembled WGS sequence"/>
</dbReference>
<evidence type="ECO:0000313" key="9">
    <source>
        <dbReference type="Proteomes" id="UP000053617"/>
    </source>
</evidence>
<organism evidence="8 9">
    <name type="scientific">Rhinocladiella mackenziei CBS 650.93</name>
    <dbReference type="NCBI Taxonomy" id="1442369"/>
    <lineage>
        <taxon>Eukaryota</taxon>
        <taxon>Fungi</taxon>
        <taxon>Dikarya</taxon>
        <taxon>Ascomycota</taxon>
        <taxon>Pezizomycotina</taxon>
        <taxon>Eurotiomycetes</taxon>
        <taxon>Chaetothyriomycetidae</taxon>
        <taxon>Chaetothyriales</taxon>
        <taxon>Herpotrichiellaceae</taxon>
        <taxon>Rhinocladiella</taxon>
    </lineage>
</organism>
<evidence type="ECO:0000256" key="1">
    <source>
        <dbReference type="ARBA" id="ARBA00004141"/>
    </source>
</evidence>
<dbReference type="HOGENOM" id="CLU_2307605_0_0_1"/>
<dbReference type="InterPro" id="IPR036259">
    <property type="entry name" value="MFS_trans_sf"/>
</dbReference>
<feature type="domain" description="Major facilitator superfamily (MFS) profile" evidence="7">
    <location>
        <begin position="3"/>
        <end position="100"/>
    </location>
</feature>
<dbReference type="GeneID" id="25296390"/>
<reference evidence="8 9" key="1">
    <citation type="submission" date="2015-01" db="EMBL/GenBank/DDBJ databases">
        <title>The Genome Sequence of Rhinocladiella mackenzie CBS 650.93.</title>
        <authorList>
            <consortium name="The Broad Institute Genomics Platform"/>
            <person name="Cuomo C."/>
            <person name="de Hoog S."/>
            <person name="Gorbushina A."/>
            <person name="Stielow B."/>
            <person name="Teixiera M."/>
            <person name="Abouelleil A."/>
            <person name="Chapman S.B."/>
            <person name="Priest M."/>
            <person name="Young S.K."/>
            <person name="Wortman J."/>
            <person name="Nusbaum C."/>
            <person name="Birren B."/>
        </authorList>
    </citation>
    <scope>NUCLEOTIDE SEQUENCE [LARGE SCALE GENOMIC DNA]</scope>
    <source>
        <strain evidence="8 9">CBS 650.93</strain>
    </source>
</reference>
<accession>A0A0D2GVT7</accession>
<dbReference type="Gene3D" id="1.20.1250.20">
    <property type="entry name" value="MFS general substrate transporter like domains"/>
    <property type="match status" value="1"/>
</dbReference>